<dbReference type="Proteomes" id="UP000750711">
    <property type="component" value="Unassembled WGS sequence"/>
</dbReference>
<dbReference type="PANTHER" id="PTHR23508:SF10">
    <property type="entry name" value="CARBOXYLIC ACID TRANSPORTER PROTEIN HOMOLOG"/>
    <property type="match status" value="1"/>
</dbReference>
<dbReference type="InterPro" id="IPR005828">
    <property type="entry name" value="MFS_sugar_transport-like"/>
</dbReference>
<dbReference type="GO" id="GO:0005886">
    <property type="term" value="C:plasma membrane"/>
    <property type="evidence" value="ECO:0007669"/>
    <property type="project" value="TreeGrafter"/>
</dbReference>
<proteinExistence type="predicted"/>
<dbReference type="AlphaFoldDB" id="A0A9P8RNN2"/>
<feature type="transmembrane region" description="Helical" evidence="5">
    <location>
        <begin position="86"/>
        <end position="104"/>
    </location>
</feature>
<organism evidence="6 7">
    <name type="scientific">Trichoglossum hirsutum</name>
    <dbReference type="NCBI Taxonomy" id="265104"/>
    <lineage>
        <taxon>Eukaryota</taxon>
        <taxon>Fungi</taxon>
        <taxon>Dikarya</taxon>
        <taxon>Ascomycota</taxon>
        <taxon>Pezizomycotina</taxon>
        <taxon>Geoglossomycetes</taxon>
        <taxon>Geoglossales</taxon>
        <taxon>Geoglossaceae</taxon>
        <taxon>Trichoglossum</taxon>
    </lineage>
</organism>
<protein>
    <recommendedName>
        <fullName evidence="8">Major facilitator superfamily (MFS) profile domain-containing protein</fullName>
    </recommendedName>
</protein>
<feature type="transmembrane region" description="Helical" evidence="5">
    <location>
        <begin position="329"/>
        <end position="346"/>
    </location>
</feature>
<keyword evidence="4 5" id="KW-0472">Membrane</keyword>
<dbReference type="EMBL" id="JAGHQM010000771">
    <property type="protein sequence ID" value="KAH0558685.1"/>
    <property type="molecule type" value="Genomic_DNA"/>
</dbReference>
<dbReference type="Pfam" id="PF00083">
    <property type="entry name" value="Sugar_tr"/>
    <property type="match status" value="2"/>
</dbReference>
<dbReference type="Gene3D" id="1.20.1250.20">
    <property type="entry name" value="MFS general substrate transporter like domains"/>
    <property type="match status" value="2"/>
</dbReference>
<keyword evidence="3 5" id="KW-1133">Transmembrane helix</keyword>
<evidence type="ECO:0008006" key="8">
    <source>
        <dbReference type="Google" id="ProtNLM"/>
    </source>
</evidence>
<accession>A0A9P8RNN2</accession>
<evidence type="ECO:0000313" key="7">
    <source>
        <dbReference type="Proteomes" id="UP000750711"/>
    </source>
</evidence>
<evidence type="ECO:0000256" key="3">
    <source>
        <dbReference type="ARBA" id="ARBA00022989"/>
    </source>
</evidence>
<feature type="transmembrane region" description="Helical" evidence="5">
    <location>
        <begin position="304"/>
        <end position="323"/>
    </location>
</feature>
<sequence length="472" mass="50921">MPNESKNVADEGAAGAHTVVHSNFEHGSPPLDGVPKGRWERLWPVIACGAGLFSDGYLNSVIGSVNTILRRLYPVQYGKSKATNNFASIAFAGIVVGQLVFGYASDHYSLKYAMIISTIILIVFAALGSGSYGSHGSVDGMLAALTAYRFFPGIGIGGEYPAGSVACAEATGELKRGHRNRWFILFTNTMIDIGFVVSAFVPLVLLWIFGMHHLRAVWRLTEPEEFKRETMRDTKVPYLLVLKSARTLPYYAGQTILDNILGEKNSDLYKAFGWNVVINLFYIPGALTGPLISDWAGPSATLGWGVLLQGIVGFIMASAYAHLAKAANVAGFVVVYGIFLSLGEMGPGDNIGPAASKTSATAIRGQYYGIAAAFGKVGAFIGSYIFPIIQDNAPTPTRRGQDPFFVSSSLCIFSAALAFFLLPHIGQDTISEEDLKFRKYLAEQGWDINQLGDKEYQCQGNAPANHVVSGER</sequence>
<feature type="transmembrane region" description="Helical" evidence="5">
    <location>
        <begin position="42"/>
        <end position="65"/>
    </location>
</feature>
<feature type="transmembrane region" description="Helical" evidence="5">
    <location>
        <begin position="110"/>
        <end position="127"/>
    </location>
</feature>
<reference evidence="6" key="1">
    <citation type="submission" date="2021-03" db="EMBL/GenBank/DDBJ databases">
        <title>Comparative genomics and phylogenomic investigation of the class Geoglossomycetes provide insights into ecological specialization and systematics.</title>
        <authorList>
            <person name="Melie T."/>
            <person name="Pirro S."/>
            <person name="Miller A.N."/>
            <person name="Quandt A."/>
        </authorList>
    </citation>
    <scope>NUCLEOTIDE SEQUENCE</scope>
    <source>
        <strain evidence="6">CAQ_001_2017</strain>
    </source>
</reference>
<evidence type="ECO:0000256" key="5">
    <source>
        <dbReference type="SAM" id="Phobius"/>
    </source>
</evidence>
<keyword evidence="7" id="KW-1185">Reference proteome</keyword>
<keyword evidence="2 5" id="KW-0812">Transmembrane</keyword>
<evidence type="ECO:0000256" key="2">
    <source>
        <dbReference type="ARBA" id="ARBA00022692"/>
    </source>
</evidence>
<feature type="transmembrane region" description="Helical" evidence="5">
    <location>
        <begin position="404"/>
        <end position="422"/>
    </location>
</feature>
<feature type="transmembrane region" description="Helical" evidence="5">
    <location>
        <begin position="367"/>
        <end position="389"/>
    </location>
</feature>
<comment type="caution">
    <text evidence="6">The sequence shown here is derived from an EMBL/GenBank/DDBJ whole genome shotgun (WGS) entry which is preliminary data.</text>
</comment>
<dbReference type="PANTHER" id="PTHR23508">
    <property type="entry name" value="CARBOXYLIC ACID TRANSPORTER PROTEIN HOMOLOG"/>
    <property type="match status" value="1"/>
</dbReference>
<name>A0A9P8RNN2_9PEZI</name>
<evidence type="ECO:0000256" key="1">
    <source>
        <dbReference type="ARBA" id="ARBA00004141"/>
    </source>
</evidence>
<feature type="transmembrane region" description="Helical" evidence="5">
    <location>
        <begin position="271"/>
        <end position="292"/>
    </location>
</feature>
<comment type="subcellular location">
    <subcellularLocation>
        <location evidence="1">Membrane</location>
        <topology evidence="1">Multi-pass membrane protein</topology>
    </subcellularLocation>
</comment>
<dbReference type="SUPFAM" id="SSF103473">
    <property type="entry name" value="MFS general substrate transporter"/>
    <property type="match status" value="1"/>
</dbReference>
<feature type="transmembrane region" description="Helical" evidence="5">
    <location>
        <begin position="182"/>
        <end position="209"/>
    </location>
</feature>
<dbReference type="GO" id="GO:0046943">
    <property type="term" value="F:carboxylic acid transmembrane transporter activity"/>
    <property type="evidence" value="ECO:0007669"/>
    <property type="project" value="TreeGrafter"/>
</dbReference>
<evidence type="ECO:0000313" key="6">
    <source>
        <dbReference type="EMBL" id="KAH0558685.1"/>
    </source>
</evidence>
<gene>
    <name evidence="6" type="ORF">GP486_004668</name>
</gene>
<evidence type="ECO:0000256" key="4">
    <source>
        <dbReference type="ARBA" id="ARBA00023136"/>
    </source>
</evidence>
<dbReference type="InterPro" id="IPR036259">
    <property type="entry name" value="MFS_trans_sf"/>
</dbReference>